<dbReference type="Gene3D" id="2.40.50.140">
    <property type="entry name" value="Nucleic acid-binding proteins"/>
    <property type="match status" value="1"/>
</dbReference>
<evidence type="ECO:0000256" key="4">
    <source>
        <dbReference type="ARBA" id="ARBA00032507"/>
    </source>
</evidence>
<evidence type="ECO:0000313" key="8">
    <source>
        <dbReference type="EnsemblProtists" id="HpaP812409"/>
    </source>
</evidence>
<evidence type="ECO:0000256" key="3">
    <source>
        <dbReference type="ARBA" id="ARBA00022917"/>
    </source>
</evidence>
<dbReference type="InParanoid" id="M4C0F9"/>
<dbReference type="Proteomes" id="UP000011713">
    <property type="component" value="Unassembled WGS sequence"/>
</dbReference>
<dbReference type="PROSITE" id="PS50832">
    <property type="entry name" value="S1_IF1_TYPE"/>
    <property type="match status" value="1"/>
</dbReference>
<feature type="region of interest" description="Disordered" evidence="6">
    <location>
        <begin position="94"/>
        <end position="126"/>
    </location>
</feature>
<evidence type="ECO:0000256" key="6">
    <source>
        <dbReference type="SAM" id="MobiDB-lite"/>
    </source>
</evidence>
<comment type="similarity">
    <text evidence="1">Belongs to the eIF-1A family.</text>
</comment>
<evidence type="ECO:0000313" key="9">
    <source>
        <dbReference type="Proteomes" id="UP000011713"/>
    </source>
</evidence>
<dbReference type="InterPro" id="IPR006196">
    <property type="entry name" value="RNA-binding_domain_S1_IF1"/>
</dbReference>
<name>M4C0F9_HYAAE</name>
<keyword evidence="3 5" id="KW-0648">Protein biosynthesis</keyword>
<dbReference type="InterPro" id="IPR001253">
    <property type="entry name" value="TIF_eIF-1A"/>
</dbReference>
<proteinExistence type="inferred from homology"/>
<feature type="domain" description="S1-like" evidence="7">
    <location>
        <begin position="122"/>
        <end position="198"/>
    </location>
</feature>
<feature type="compositionally biased region" description="Basic residues" evidence="6">
    <location>
        <begin position="102"/>
        <end position="115"/>
    </location>
</feature>
<dbReference type="InterPro" id="IPR012340">
    <property type="entry name" value="NA-bd_OB-fold"/>
</dbReference>
<feature type="compositionally biased region" description="Basic and acidic residues" evidence="6">
    <location>
        <begin position="116"/>
        <end position="126"/>
    </location>
</feature>
<dbReference type="AlphaFoldDB" id="M4C0F9"/>
<protein>
    <recommendedName>
        <fullName evidence="4">Eukaryotic translation initiation factor 4C</fullName>
    </recommendedName>
</protein>
<dbReference type="GO" id="GO:0003723">
    <property type="term" value="F:RNA binding"/>
    <property type="evidence" value="ECO:0007669"/>
    <property type="project" value="InterPro"/>
</dbReference>
<dbReference type="HOGENOM" id="CLU_1079468_0_0_1"/>
<accession>M4C0F9</accession>
<dbReference type="GO" id="GO:0003743">
    <property type="term" value="F:translation initiation factor activity"/>
    <property type="evidence" value="ECO:0007669"/>
    <property type="project" value="UniProtKB-UniRule"/>
</dbReference>
<evidence type="ECO:0000256" key="2">
    <source>
        <dbReference type="ARBA" id="ARBA00022540"/>
    </source>
</evidence>
<keyword evidence="9" id="KW-1185">Reference proteome</keyword>
<dbReference type="PROSITE" id="PS01262">
    <property type="entry name" value="IF1A"/>
    <property type="match status" value="1"/>
</dbReference>
<feature type="region of interest" description="Disordered" evidence="6">
    <location>
        <begin position="1"/>
        <end position="30"/>
    </location>
</feature>
<dbReference type="EnsemblProtists" id="HpaT812409">
    <property type="protein sequence ID" value="HpaP812409"/>
    <property type="gene ID" value="HpaG812409"/>
</dbReference>
<dbReference type="VEuPathDB" id="FungiDB:HpaG812409"/>
<dbReference type="EMBL" id="JH598076">
    <property type="status" value="NOT_ANNOTATED_CDS"/>
    <property type="molecule type" value="Genomic_DNA"/>
</dbReference>
<reference evidence="9" key="1">
    <citation type="journal article" date="2010" name="Science">
        <title>Signatures of adaptation to obligate biotrophy in the Hyaloperonospora arabidopsidis genome.</title>
        <authorList>
            <person name="Baxter L."/>
            <person name="Tripathy S."/>
            <person name="Ishaque N."/>
            <person name="Boot N."/>
            <person name="Cabral A."/>
            <person name="Kemen E."/>
            <person name="Thines M."/>
            <person name="Ah-Fong A."/>
            <person name="Anderson R."/>
            <person name="Badejoko W."/>
            <person name="Bittner-Eddy P."/>
            <person name="Boore J.L."/>
            <person name="Chibucos M.C."/>
            <person name="Coates M."/>
            <person name="Dehal P."/>
            <person name="Delehaunty K."/>
            <person name="Dong S."/>
            <person name="Downton P."/>
            <person name="Dumas B."/>
            <person name="Fabro G."/>
            <person name="Fronick C."/>
            <person name="Fuerstenberg S.I."/>
            <person name="Fulton L."/>
            <person name="Gaulin E."/>
            <person name="Govers F."/>
            <person name="Hughes L."/>
            <person name="Humphray S."/>
            <person name="Jiang R.H."/>
            <person name="Judelson H."/>
            <person name="Kamoun S."/>
            <person name="Kyung K."/>
            <person name="Meijer H."/>
            <person name="Minx P."/>
            <person name="Morris P."/>
            <person name="Nelson J."/>
            <person name="Phuntumart V."/>
            <person name="Qutob D."/>
            <person name="Rehmany A."/>
            <person name="Rougon-Cardoso A."/>
            <person name="Ryden P."/>
            <person name="Torto-Alalibo T."/>
            <person name="Studholme D."/>
            <person name="Wang Y."/>
            <person name="Win J."/>
            <person name="Wood J."/>
            <person name="Clifton S.W."/>
            <person name="Rogers J."/>
            <person name="Van den Ackerveken G."/>
            <person name="Jones J.D."/>
            <person name="McDowell J.M."/>
            <person name="Beynon J."/>
            <person name="Tyler B.M."/>
        </authorList>
    </citation>
    <scope>NUCLEOTIDE SEQUENCE [LARGE SCALE GENOMIC DNA]</scope>
    <source>
        <strain evidence="9">Emoy2</strain>
    </source>
</reference>
<keyword evidence="2 5" id="KW-0396">Initiation factor</keyword>
<dbReference type="PANTHER" id="PTHR21668">
    <property type="entry name" value="EIF-1A"/>
    <property type="match status" value="1"/>
</dbReference>
<sequence length="258" mass="29486">MSLARRGRSKREATARDVRRKKSVSERGIASSAHWQSDGHVALTLCGVCRGGFPIICFICAIRVGAVVYVSCSCDWLKVFCVVRHPRHNQSGICEQQGRAMPKNKGKGGKNRRRGKNDNDENKRELDFKEEGQEYAQVVRMLGNGRLEAYCFDGVTRLGHIRGKMRKKVWVGAGDIILVSLRERTGSCRTMRVLTRRLWTWPWKATARTTLALTLTTFKHEVGRNKRRKRACLDARIEYGRTRRGKRLHGHIHSVMSR</sequence>
<reference evidence="8" key="2">
    <citation type="submission" date="2015-06" db="UniProtKB">
        <authorList>
            <consortium name="EnsemblProtists"/>
        </authorList>
    </citation>
    <scope>IDENTIFICATION</scope>
    <source>
        <strain evidence="8">Emoy2</strain>
    </source>
</reference>
<dbReference type="CDD" id="cd05793">
    <property type="entry name" value="S1_IF1A"/>
    <property type="match status" value="1"/>
</dbReference>
<evidence type="ECO:0000256" key="5">
    <source>
        <dbReference type="PROSITE-ProRule" id="PRU00181"/>
    </source>
</evidence>
<dbReference type="Pfam" id="PF01176">
    <property type="entry name" value="eIF-1a"/>
    <property type="match status" value="1"/>
</dbReference>
<dbReference type="eggNOG" id="KOG3403">
    <property type="taxonomic scope" value="Eukaryota"/>
</dbReference>
<organism evidence="8 9">
    <name type="scientific">Hyaloperonospora arabidopsidis (strain Emoy2)</name>
    <name type="common">Downy mildew agent</name>
    <name type="synonym">Peronospora arabidopsidis</name>
    <dbReference type="NCBI Taxonomy" id="559515"/>
    <lineage>
        <taxon>Eukaryota</taxon>
        <taxon>Sar</taxon>
        <taxon>Stramenopiles</taxon>
        <taxon>Oomycota</taxon>
        <taxon>Peronosporomycetes</taxon>
        <taxon>Peronosporales</taxon>
        <taxon>Peronosporaceae</taxon>
        <taxon>Hyaloperonospora</taxon>
    </lineage>
</organism>
<dbReference type="STRING" id="559515.M4C0F9"/>
<dbReference type="InterPro" id="IPR018104">
    <property type="entry name" value="TIF_eIF-1A_CS"/>
</dbReference>
<evidence type="ECO:0000259" key="7">
    <source>
        <dbReference type="PROSITE" id="PS50832"/>
    </source>
</evidence>
<dbReference type="SUPFAM" id="SSF50249">
    <property type="entry name" value="Nucleic acid-binding proteins"/>
    <property type="match status" value="1"/>
</dbReference>
<evidence type="ECO:0000256" key="1">
    <source>
        <dbReference type="ARBA" id="ARBA00007392"/>
    </source>
</evidence>
<dbReference type="SMART" id="SM00652">
    <property type="entry name" value="eIF1a"/>
    <property type="match status" value="1"/>
</dbReference>
<dbReference type="HAMAP" id="MF_00216">
    <property type="entry name" value="aIF_1A"/>
    <property type="match status" value="1"/>
</dbReference>